<evidence type="ECO:0000313" key="2">
    <source>
        <dbReference type="EMBL" id="CAD5109936.1"/>
    </source>
</evidence>
<dbReference type="SUPFAM" id="SSF53474">
    <property type="entry name" value="alpha/beta-Hydrolases"/>
    <property type="match status" value="1"/>
</dbReference>
<feature type="domain" description="AB hydrolase-1" evidence="1">
    <location>
        <begin position="29"/>
        <end position="253"/>
    </location>
</feature>
<name>A0A7U7ES00_9GAMM</name>
<keyword evidence="2" id="KW-0378">Hydrolase</keyword>
<dbReference type="EMBL" id="CAJFCI010000080">
    <property type="protein sequence ID" value="CAD5109936.1"/>
    <property type="molecule type" value="Genomic_DNA"/>
</dbReference>
<evidence type="ECO:0000259" key="1">
    <source>
        <dbReference type="Pfam" id="PF00561"/>
    </source>
</evidence>
<keyword evidence="3" id="KW-1185">Reference proteome</keyword>
<evidence type="ECO:0000313" key="3">
    <source>
        <dbReference type="Proteomes" id="UP000583387"/>
    </source>
</evidence>
<gene>
    <name evidence="2" type="primary">catD_6</name>
    <name evidence="2" type="ORF">PSEWESI4_04252</name>
</gene>
<dbReference type="InterPro" id="IPR000073">
    <property type="entry name" value="AB_hydrolase_1"/>
</dbReference>
<comment type="caution">
    <text evidence="2">The sequence shown here is derived from an EMBL/GenBank/DDBJ whole genome shotgun (WGS) entry which is preliminary data.</text>
</comment>
<dbReference type="Gene3D" id="3.40.50.1820">
    <property type="entry name" value="alpha/beta hydrolase"/>
    <property type="match status" value="1"/>
</dbReference>
<organism evidence="2 3">
    <name type="scientific">Zestomonas carbonaria</name>
    <dbReference type="NCBI Taxonomy" id="2762745"/>
    <lineage>
        <taxon>Bacteria</taxon>
        <taxon>Pseudomonadati</taxon>
        <taxon>Pseudomonadota</taxon>
        <taxon>Gammaproteobacteria</taxon>
        <taxon>Pseudomonadales</taxon>
        <taxon>Pseudomonadaceae</taxon>
        <taxon>Zestomonas</taxon>
    </lineage>
</organism>
<dbReference type="PRINTS" id="PR00111">
    <property type="entry name" value="ABHYDROLASE"/>
</dbReference>
<dbReference type="EC" id="3.1.1.24" evidence="2"/>
<reference evidence="2 3" key="1">
    <citation type="submission" date="2020-08" db="EMBL/GenBank/DDBJ databases">
        <authorList>
            <person name="Criscuolo A."/>
        </authorList>
    </citation>
    <scope>NUCLEOTIDE SEQUENCE [LARGE SCALE GENOMIC DNA]</scope>
    <source>
        <strain evidence="2">CIP111764</strain>
    </source>
</reference>
<dbReference type="NCBIfam" id="TIGR02240">
    <property type="entry name" value="PHA_depoly_arom"/>
    <property type="match status" value="1"/>
</dbReference>
<protein>
    <submittedName>
        <fullName evidence="2">3-oxoadipate enol-lactonase 2</fullName>
        <ecNumber evidence="2">3.1.1.24</ecNumber>
    </submittedName>
</protein>
<dbReference type="PANTHER" id="PTHR43798">
    <property type="entry name" value="MONOACYLGLYCEROL LIPASE"/>
    <property type="match status" value="1"/>
</dbReference>
<dbReference type="InterPro" id="IPR050266">
    <property type="entry name" value="AB_hydrolase_sf"/>
</dbReference>
<dbReference type="GO" id="GO:0047570">
    <property type="term" value="F:3-oxoadipate enol-lactonase activity"/>
    <property type="evidence" value="ECO:0007669"/>
    <property type="project" value="UniProtKB-EC"/>
</dbReference>
<dbReference type="PANTHER" id="PTHR43798:SF5">
    <property type="entry name" value="MONOACYLGLYCEROL LIPASE ABHD6"/>
    <property type="match status" value="1"/>
</dbReference>
<dbReference type="InterPro" id="IPR011942">
    <property type="entry name" value="PHA_depoly_arom"/>
</dbReference>
<dbReference type="RefSeq" id="WP_187673240.1">
    <property type="nucleotide sequence ID" value="NZ_CAJFCI010000080.1"/>
</dbReference>
<accession>A0A7U7ES00</accession>
<dbReference type="GO" id="GO:0047372">
    <property type="term" value="F:monoacylglycerol lipase activity"/>
    <property type="evidence" value="ECO:0007669"/>
    <property type="project" value="TreeGrafter"/>
</dbReference>
<dbReference type="AlphaFoldDB" id="A0A7U7ES00"/>
<dbReference type="InterPro" id="IPR029058">
    <property type="entry name" value="AB_hydrolase_fold"/>
</dbReference>
<dbReference type="Proteomes" id="UP000583387">
    <property type="component" value="Unassembled WGS sequence"/>
</dbReference>
<dbReference type="GO" id="GO:0046464">
    <property type="term" value="P:acylglycerol catabolic process"/>
    <property type="evidence" value="ECO:0007669"/>
    <property type="project" value="TreeGrafter"/>
</dbReference>
<dbReference type="GO" id="GO:0016020">
    <property type="term" value="C:membrane"/>
    <property type="evidence" value="ECO:0007669"/>
    <property type="project" value="TreeGrafter"/>
</dbReference>
<sequence>MTHSFVFRTVELDGEHLRIAIRPGTSPMPPLLVFNGIGANLELVFPFVQALAPDMEVIAFDVPGVGGSSTPLLPYRFSGLARRVARMLDYLGYGRVNVIGVSWGGALAQQFARDYPERCKKLILAATATGLFMLPGKPGVLWKMATPRRYIQPQYGARIAPDIYGGAFRHDANLALSFSSKIRSGGRRGYYLQLLAGFGWTSIHWLHRIRQPTLVLAGDDDPLVPLINMRLLTKLIPNAELHVLDDGHLFLVTQPTAVAPLINRFLAEETYRASIHAPLSEPQDEPA</sequence>
<proteinExistence type="predicted"/>
<dbReference type="Pfam" id="PF00561">
    <property type="entry name" value="Abhydrolase_1"/>
    <property type="match status" value="1"/>
</dbReference>